<keyword evidence="9" id="KW-1185">Reference proteome</keyword>
<dbReference type="PANTHER" id="PTHR35936">
    <property type="entry name" value="MEMBRANE-BOUND LYTIC MUREIN TRANSGLYCOSYLASE F"/>
    <property type="match status" value="1"/>
</dbReference>
<evidence type="ECO:0000256" key="4">
    <source>
        <dbReference type="RuleBase" id="RU003744"/>
    </source>
</evidence>
<dbReference type="InterPro" id="IPR018313">
    <property type="entry name" value="SBP_3_CS"/>
</dbReference>
<reference evidence="8" key="1">
    <citation type="submission" date="2009-04" db="EMBL/GenBank/DDBJ databases">
        <authorList>
            <person name="Weinstock G."/>
            <person name="Sodergren E."/>
            <person name="Clifton S."/>
            <person name="Fulton L."/>
            <person name="Fulton B."/>
            <person name="Courtney L."/>
            <person name="Fronick C."/>
            <person name="Harrison M."/>
            <person name="Strong C."/>
            <person name="Farmer C."/>
            <person name="Delahaunty K."/>
            <person name="Markovic C."/>
            <person name="Hall O."/>
            <person name="Minx P."/>
            <person name="Tomlinson C."/>
            <person name="Mitreva M."/>
            <person name="Nelson J."/>
            <person name="Hou S."/>
            <person name="Wollam A."/>
            <person name="Pepin K.H."/>
            <person name="Johnson M."/>
            <person name="Bhonagiri V."/>
            <person name="Nash W.E."/>
            <person name="Warren W."/>
            <person name="Chinwalla A."/>
            <person name="Mardis E.R."/>
            <person name="Wilson R.K."/>
        </authorList>
    </citation>
    <scope>NUCLEOTIDE SEQUENCE [LARGE SCALE GENOMIC DNA]</scope>
    <source>
        <strain evidence="8">DSM 14600</strain>
    </source>
</reference>
<protein>
    <submittedName>
        <fullName evidence="8">ABC transporter, substrate-binding protein, family 3</fullName>
    </submittedName>
</protein>
<dbReference type="GO" id="GO:0030313">
    <property type="term" value="C:cell envelope"/>
    <property type="evidence" value="ECO:0007669"/>
    <property type="project" value="UniProtKB-SubCell"/>
</dbReference>
<sequence length="294" mass="32251">MRGMKKIMAFGLIAVMALAVTACGTKSGDQKNANSGDGSKAESKTAKKGDVKNTDQNLIVGFDQNFPPFGYLDSNGNFTGFDLELAQEAANRMKVELVLQPIDWETKDMELSAGTIDCIWNGFSVNGREKNYTFSDSYMNNAQVFVVRKNSGIEDEQGLAGKVVDVQKESSAETALNSKEEETLKNSFAQLNQVADYNTAMMDLESGAVDAVAMDKFVALDQMKNKPDKFQILNEQISSEQYAVAFLKGNTQLRDQVNSVLHEMDTDGTFAKISQKYFGENVSILSQKTNAGQD</sequence>
<proteinExistence type="inferred from homology"/>
<comment type="similarity">
    <text evidence="2 4">Belongs to the bacterial solute-binding protein 3 family.</text>
</comment>
<dbReference type="SMART" id="SM00062">
    <property type="entry name" value="PBPb"/>
    <property type="match status" value="1"/>
</dbReference>
<evidence type="ECO:0000313" key="8">
    <source>
        <dbReference type="EMBL" id="EEP27400.1"/>
    </source>
</evidence>
<dbReference type="AlphaFoldDB" id="C4GDC2"/>
<evidence type="ECO:0000256" key="2">
    <source>
        <dbReference type="ARBA" id="ARBA00010333"/>
    </source>
</evidence>
<organism evidence="8 9">
    <name type="scientific">Shuttleworthella satelles DSM 14600</name>
    <dbReference type="NCBI Taxonomy" id="626523"/>
    <lineage>
        <taxon>Bacteria</taxon>
        <taxon>Bacillati</taxon>
        <taxon>Bacillota</taxon>
        <taxon>Clostridia</taxon>
        <taxon>Lachnospirales</taxon>
        <taxon>Lachnospiraceae</taxon>
        <taxon>Shuttleworthella</taxon>
    </lineage>
</organism>
<evidence type="ECO:0000259" key="7">
    <source>
        <dbReference type="SMART" id="SM00062"/>
    </source>
</evidence>
<feature type="region of interest" description="Disordered" evidence="5">
    <location>
        <begin position="27"/>
        <end position="50"/>
    </location>
</feature>
<dbReference type="STRING" id="626523.GCWU000342_02094"/>
<accession>C4GDC2</accession>
<dbReference type="SUPFAM" id="SSF53850">
    <property type="entry name" value="Periplasmic binding protein-like II"/>
    <property type="match status" value="1"/>
</dbReference>
<keyword evidence="3 6" id="KW-0732">Signal</keyword>
<dbReference type="InterPro" id="IPR001638">
    <property type="entry name" value="Solute-binding_3/MltF_N"/>
</dbReference>
<feature type="signal peptide" evidence="6">
    <location>
        <begin position="1"/>
        <end position="22"/>
    </location>
</feature>
<feature type="chain" id="PRO_5038496638" evidence="6">
    <location>
        <begin position="23"/>
        <end position="294"/>
    </location>
</feature>
<evidence type="ECO:0000313" key="9">
    <source>
        <dbReference type="Proteomes" id="UP000003494"/>
    </source>
</evidence>
<dbReference type="Gene3D" id="3.40.190.10">
    <property type="entry name" value="Periplasmic binding protein-like II"/>
    <property type="match status" value="2"/>
</dbReference>
<feature type="compositionally biased region" description="Basic and acidic residues" evidence="5">
    <location>
        <begin position="39"/>
        <end position="50"/>
    </location>
</feature>
<dbReference type="PANTHER" id="PTHR35936:SF34">
    <property type="entry name" value="ABC TRANSPORTER EXTRACELLULAR-BINDING PROTEIN YCKB-RELATED"/>
    <property type="match status" value="1"/>
</dbReference>
<comment type="subcellular location">
    <subcellularLocation>
        <location evidence="1">Cell envelope</location>
    </subcellularLocation>
</comment>
<dbReference type="PROSITE" id="PS01039">
    <property type="entry name" value="SBP_BACTERIAL_3"/>
    <property type="match status" value="1"/>
</dbReference>
<evidence type="ECO:0000256" key="5">
    <source>
        <dbReference type="SAM" id="MobiDB-lite"/>
    </source>
</evidence>
<dbReference type="HOGENOM" id="CLU_019602_18_2_9"/>
<gene>
    <name evidence="8" type="ORF">GCWU000342_02094</name>
</gene>
<comment type="caution">
    <text evidence="8">The sequence shown here is derived from an EMBL/GenBank/DDBJ whole genome shotgun (WGS) entry which is preliminary data.</text>
</comment>
<dbReference type="Proteomes" id="UP000003494">
    <property type="component" value="Unassembled WGS sequence"/>
</dbReference>
<dbReference type="PROSITE" id="PS51257">
    <property type="entry name" value="PROKAR_LIPOPROTEIN"/>
    <property type="match status" value="1"/>
</dbReference>
<name>C4GDC2_9FIRM</name>
<dbReference type="Pfam" id="PF00497">
    <property type="entry name" value="SBP_bac_3"/>
    <property type="match status" value="1"/>
</dbReference>
<feature type="domain" description="Solute-binding protein family 3/N-terminal" evidence="7">
    <location>
        <begin position="57"/>
        <end position="281"/>
    </location>
</feature>
<dbReference type="eggNOG" id="COG0834">
    <property type="taxonomic scope" value="Bacteria"/>
</dbReference>
<dbReference type="CDD" id="cd00996">
    <property type="entry name" value="PBP2_AatB_like"/>
    <property type="match status" value="1"/>
</dbReference>
<evidence type="ECO:0000256" key="6">
    <source>
        <dbReference type="SAM" id="SignalP"/>
    </source>
</evidence>
<evidence type="ECO:0000256" key="1">
    <source>
        <dbReference type="ARBA" id="ARBA00004196"/>
    </source>
</evidence>
<dbReference type="EMBL" id="ACIP02000007">
    <property type="protein sequence ID" value="EEP27400.1"/>
    <property type="molecule type" value="Genomic_DNA"/>
</dbReference>
<evidence type="ECO:0000256" key="3">
    <source>
        <dbReference type="ARBA" id="ARBA00022729"/>
    </source>
</evidence>